<gene>
    <name evidence="3" type="ORF">E6Q54_16570</name>
</gene>
<dbReference type="InterPro" id="IPR027417">
    <property type="entry name" value="P-loop_NTPase"/>
</dbReference>
<dbReference type="RefSeq" id="WP_276762064.1">
    <property type="nucleotide sequence ID" value="NZ_SSGD01000107.1"/>
</dbReference>
<reference evidence="3 4" key="1">
    <citation type="submission" date="2018-09" db="EMBL/GenBank/DDBJ databases">
        <title>Metagenome Assembled Genomes from an Advanced Water Purification Facility.</title>
        <authorList>
            <person name="Stamps B.W."/>
            <person name="Spear J.R."/>
        </authorList>
    </citation>
    <scope>NUCLEOTIDE SEQUENCE [LARGE SCALE GENOMIC DNA]</scope>
    <source>
        <strain evidence="3">Bin_29_2</strain>
    </source>
</reference>
<protein>
    <submittedName>
        <fullName evidence="3">Terminase large subunit</fullName>
    </submittedName>
</protein>
<dbReference type="PANTHER" id="PTHR41287:SF1">
    <property type="entry name" value="PROTEIN YMFN"/>
    <property type="match status" value="1"/>
</dbReference>
<dbReference type="EMBL" id="SSGD01000107">
    <property type="protein sequence ID" value="TXI53392.1"/>
    <property type="molecule type" value="Genomic_DNA"/>
</dbReference>
<dbReference type="InterPro" id="IPR046462">
    <property type="entry name" value="TerL_nuclease"/>
</dbReference>
<dbReference type="Pfam" id="PF20441">
    <property type="entry name" value="TerL_nuclease"/>
    <property type="match status" value="2"/>
</dbReference>
<sequence length="484" mass="53406">MRAGPKGTVDVASLDLARYPVSRAKRRERFITDYLITPRGVGAKEPFKLRPFQREIITGAFGPGIRTALVSLPRANGKTMLAAALGLAELFVGDASAEVLVVASDQRQSAITLKYAKRMVELNPELGERVQVYADRLYLPENDATLLPLPAEPGALHGHDPSLLIVDELHVVTEGVWEAVTSVTGKRPESLTLAISTPASSPDSIMWRLVEHGRSDSDPTFYFREYAAPDGCAVDDRKAWRVGNPALACRDPFLSEDGLEAARKTIREPVFRQLRLGQWVTGVESWLPWGAWTDCAVDRRVPPGERVVLAFDGSASGDSTALVGCTLDGHLWVEGLWENPGDPRWRVPRDTVSHAVDIAFDRYDVAELACDPWGWRSEIESWAQTHGEKRVLEWNTGAAQRMAPATDRLFQAVTTRAVTHDGDERLAAHIAHCVAKRTPMGDLVSKDKRGSPRKIDAAVAAIVAFDRAAWHQTRNRKRTRSFAS</sequence>
<dbReference type="PANTHER" id="PTHR41287">
    <property type="match status" value="1"/>
</dbReference>
<feature type="domain" description="Terminase large subunit-like endonuclease" evidence="2">
    <location>
        <begin position="218"/>
        <end position="333"/>
    </location>
</feature>
<feature type="domain" description="Terminase large subunit-like endonuclease" evidence="2">
    <location>
        <begin position="358"/>
        <end position="471"/>
    </location>
</feature>
<name>A0A5C7XV98_9MYCO</name>
<dbReference type="Gene3D" id="3.40.50.300">
    <property type="entry name" value="P-loop containing nucleotide triphosphate hydrolases"/>
    <property type="match status" value="1"/>
</dbReference>
<evidence type="ECO:0000313" key="4">
    <source>
        <dbReference type="Proteomes" id="UP000321797"/>
    </source>
</evidence>
<organism evidence="3 4">
    <name type="scientific">Mycolicibacter arupensis</name>
    <dbReference type="NCBI Taxonomy" id="342002"/>
    <lineage>
        <taxon>Bacteria</taxon>
        <taxon>Bacillati</taxon>
        <taxon>Actinomycetota</taxon>
        <taxon>Actinomycetes</taxon>
        <taxon>Mycobacteriales</taxon>
        <taxon>Mycobacteriaceae</taxon>
        <taxon>Mycolicibacter</taxon>
    </lineage>
</organism>
<dbReference type="AlphaFoldDB" id="A0A5C7XV98"/>
<accession>A0A5C7XV98</accession>
<dbReference type="Proteomes" id="UP000321797">
    <property type="component" value="Unassembled WGS sequence"/>
</dbReference>
<evidence type="ECO:0000259" key="2">
    <source>
        <dbReference type="Pfam" id="PF20441"/>
    </source>
</evidence>
<feature type="domain" description="Terminase large subunit-like ATPase" evidence="1">
    <location>
        <begin position="65"/>
        <end position="207"/>
    </location>
</feature>
<dbReference type="Pfam" id="PF03354">
    <property type="entry name" value="TerL_ATPase"/>
    <property type="match status" value="1"/>
</dbReference>
<evidence type="ECO:0000259" key="1">
    <source>
        <dbReference type="Pfam" id="PF03354"/>
    </source>
</evidence>
<dbReference type="InterPro" id="IPR005021">
    <property type="entry name" value="Terminase_largesu-like"/>
</dbReference>
<dbReference type="InterPro" id="IPR046461">
    <property type="entry name" value="TerL_ATPase"/>
</dbReference>
<proteinExistence type="predicted"/>
<comment type="caution">
    <text evidence="3">The sequence shown here is derived from an EMBL/GenBank/DDBJ whole genome shotgun (WGS) entry which is preliminary data.</text>
</comment>
<evidence type="ECO:0000313" key="3">
    <source>
        <dbReference type="EMBL" id="TXI53392.1"/>
    </source>
</evidence>
<dbReference type="GO" id="GO:0004519">
    <property type="term" value="F:endonuclease activity"/>
    <property type="evidence" value="ECO:0007669"/>
    <property type="project" value="InterPro"/>
</dbReference>